<dbReference type="InterPro" id="IPR001226">
    <property type="entry name" value="Flavodoxin_CS"/>
</dbReference>
<feature type="domain" description="Flavodoxin-like" evidence="2">
    <location>
        <begin position="4"/>
        <end position="161"/>
    </location>
</feature>
<accession>A0A7T6AQE5</accession>
<dbReference type="SUPFAM" id="SSF52218">
    <property type="entry name" value="Flavoproteins"/>
    <property type="match status" value="1"/>
</dbReference>
<dbReference type="Gene3D" id="3.40.50.360">
    <property type="match status" value="1"/>
</dbReference>
<dbReference type="GO" id="GO:0009055">
    <property type="term" value="F:electron transfer activity"/>
    <property type="evidence" value="ECO:0007669"/>
    <property type="project" value="InterPro"/>
</dbReference>
<dbReference type="PANTHER" id="PTHR38030">
    <property type="entry name" value="PROTOPORPHYRINOGEN IX DEHYDROGENASE [MENAQUINONE]"/>
    <property type="match status" value="1"/>
</dbReference>
<organism evidence="3 4">
    <name type="scientific">Desulfobulbus oligotrophicus</name>
    <dbReference type="NCBI Taxonomy" id="1909699"/>
    <lineage>
        <taxon>Bacteria</taxon>
        <taxon>Pseudomonadati</taxon>
        <taxon>Thermodesulfobacteriota</taxon>
        <taxon>Desulfobulbia</taxon>
        <taxon>Desulfobulbales</taxon>
        <taxon>Desulfobulbaceae</taxon>
        <taxon>Desulfobulbus</taxon>
    </lineage>
</organism>
<dbReference type="InterPro" id="IPR029039">
    <property type="entry name" value="Flavoprotein-like_sf"/>
</dbReference>
<dbReference type="PANTHER" id="PTHR38030:SF2">
    <property type="entry name" value="PROTOPORPHYRINOGEN IX DEHYDROGENASE [QUINONE]"/>
    <property type="match status" value="1"/>
</dbReference>
<dbReference type="GO" id="GO:0070819">
    <property type="term" value="F:menaquinone-dependent protoporphyrinogen oxidase activity"/>
    <property type="evidence" value="ECO:0007669"/>
    <property type="project" value="TreeGrafter"/>
</dbReference>
<dbReference type="EMBL" id="CP054140">
    <property type="protein sequence ID" value="QQG65661.1"/>
    <property type="molecule type" value="Genomic_DNA"/>
</dbReference>
<dbReference type="GO" id="GO:0010181">
    <property type="term" value="F:FMN binding"/>
    <property type="evidence" value="ECO:0007669"/>
    <property type="project" value="InterPro"/>
</dbReference>
<dbReference type="RefSeq" id="WP_199260996.1">
    <property type="nucleotide sequence ID" value="NZ_CP054140.1"/>
</dbReference>
<dbReference type="Pfam" id="PF12641">
    <property type="entry name" value="Flavodoxin_3"/>
    <property type="match status" value="1"/>
</dbReference>
<evidence type="ECO:0000259" key="2">
    <source>
        <dbReference type="Pfam" id="PF12641"/>
    </source>
</evidence>
<gene>
    <name evidence="3" type="ORF">HP555_07165</name>
</gene>
<evidence type="ECO:0000313" key="3">
    <source>
        <dbReference type="EMBL" id="QQG65661.1"/>
    </source>
</evidence>
<evidence type="ECO:0000256" key="1">
    <source>
        <dbReference type="ARBA" id="ARBA00001917"/>
    </source>
</evidence>
<dbReference type="AlphaFoldDB" id="A0A7T6AQE5"/>
<sequence>MKTLIVYSSRTGNTRMIAEAVHSVAPADAELFAVADAPDPADYDLLALGFWVDKGEPDRAMTDYMGRVQGKSVALFGTLGAWPDSDHARESVQKAVDRVPGSKVLGTFICQGKIDPKVLAAMAKMPEAAKHHAMTAERKARIAEAAKHPDENDCAAARKFFTDILQQVSVK</sequence>
<dbReference type="GO" id="GO:0006783">
    <property type="term" value="P:heme biosynthetic process"/>
    <property type="evidence" value="ECO:0007669"/>
    <property type="project" value="TreeGrafter"/>
</dbReference>
<comment type="cofactor">
    <cofactor evidence="1">
        <name>FMN</name>
        <dbReference type="ChEBI" id="CHEBI:58210"/>
    </cofactor>
</comment>
<name>A0A7T6AQE5_9BACT</name>
<dbReference type="KEGG" id="dog:HP555_07165"/>
<keyword evidence="4" id="KW-1185">Reference proteome</keyword>
<dbReference type="PROSITE" id="PS00201">
    <property type="entry name" value="FLAVODOXIN"/>
    <property type="match status" value="1"/>
</dbReference>
<dbReference type="InterPro" id="IPR052200">
    <property type="entry name" value="Protoporphyrinogen_IX_DH"/>
</dbReference>
<dbReference type="InterPro" id="IPR008254">
    <property type="entry name" value="Flavodoxin/NO_synth"/>
</dbReference>
<protein>
    <submittedName>
        <fullName evidence="3">Flavodoxin</fullName>
    </submittedName>
</protein>
<reference evidence="3 4" key="1">
    <citation type="submission" date="2020-05" db="EMBL/GenBank/DDBJ databases">
        <title>Complete genome of Desulfobulbus oligotrophicus.</title>
        <authorList>
            <person name="Podar M."/>
        </authorList>
    </citation>
    <scope>NUCLEOTIDE SEQUENCE [LARGE SCALE GENOMIC DNA]</scope>
    <source>
        <strain evidence="3 4">Prop6</strain>
    </source>
</reference>
<dbReference type="Proteomes" id="UP000596092">
    <property type="component" value="Chromosome"/>
</dbReference>
<proteinExistence type="predicted"/>
<evidence type="ECO:0000313" key="4">
    <source>
        <dbReference type="Proteomes" id="UP000596092"/>
    </source>
</evidence>